<dbReference type="InterPro" id="IPR040786">
    <property type="entry name" value="RXLR_WY"/>
</dbReference>
<dbReference type="GO" id="GO:0043657">
    <property type="term" value="C:host cell"/>
    <property type="evidence" value="ECO:0007669"/>
    <property type="project" value="UniProtKB-SubCell"/>
</dbReference>
<dbReference type="Proteomes" id="UP000237271">
    <property type="component" value="Unassembled WGS sequence"/>
</dbReference>
<feature type="chain" id="PRO_5015188790" evidence="8">
    <location>
        <begin position="19"/>
        <end position="379"/>
    </location>
</feature>
<evidence type="ECO:0000259" key="9">
    <source>
        <dbReference type="Pfam" id="PF18634"/>
    </source>
</evidence>
<sequence>MLLARAILAMIFLLGVSAASIQIGPHQTNIAPSNLRTEPRSSLASATEPFSNRRLTLSDATHVANEAKDKEERGIPGTSMITEIWAFKVLANLNTNPMKLFTKLRFAKPGMKLDDNPVFIRWIQYVVKYSKGDKSYKLSEHELVQLLRQTQSDEQLVILFQKLRAVPDVEDFAGTLQGLLFRQSPSTVKSMSDGWLKHQETPQEVLKILSGSFYLEANNLALVSWLRYTELYRTKMGINSFSDLQTMDALMNLARYNLPRLNAEAQLGTLFQSIKGIPDLEKLAESMQAHLFFKWIHVEKANPERFGNLLVDQAIDRYGTWKSILAHPTNDAGFQTLKAYTLKYAEDIGDNDILKRVDKFFANSEPEAAVAAAIKASHT</sequence>
<keyword evidence="6" id="KW-0843">Virulence</keyword>
<feature type="signal peptide" evidence="8">
    <location>
        <begin position="1"/>
        <end position="18"/>
    </location>
</feature>
<evidence type="ECO:0000256" key="2">
    <source>
        <dbReference type="ARBA" id="ARBA00004613"/>
    </source>
</evidence>
<keyword evidence="5 8" id="KW-0732">Signal</keyword>
<dbReference type="InterPro" id="IPR054463">
    <property type="entry name" value="PexRD54_WY"/>
</dbReference>
<dbReference type="GO" id="GO:0005576">
    <property type="term" value="C:extracellular region"/>
    <property type="evidence" value="ECO:0007669"/>
    <property type="project" value="UniProtKB-SubCell"/>
</dbReference>
<name>A0A2P4YLD1_9STRA</name>
<keyword evidence="12" id="KW-1185">Reference proteome</keyword>
<dbReference type="AlphaFoldDB" id="A0A2P4YLD1"/>
<dbReference type="Pfam" id="PF18634">
    <property type="entry name" value="RXLR_WY"/>
    <property type="match status" value="2"/>
</dbReference>
<evidence type="ECO:0000256" key="4">
    <source>
        <dbReference type="ARBA" id="ARBA00022525"/>
    </source>
</evidence>
<reference evidence="11 12" key="1">
    <citation type="journal article" date="2017" name="Genome Biol. Evol.">
        <title>Phytophthora megakarya and P. palmivora, closely related causal agents of cacao black pod rot, underwent increases in genome sizes and gene numbers by different mechanisms.</title>
        <authorList>
            <person name="Ali S.S."/>
            <person name="Shao J."/>
            <person name="Lary D.J."/>
            <person name="Kronmiller B."/>
            <person name="Shen D."/>
            <person name="Strem M.D."/>
            <person name="Amoako-Attah I."/>
            <person name="Akrofi A.Y."/>
            <person name="Begoude B.A."/>
            <person name="Ten Hoopen G.M."/>
            <person name="Coulibaly K."/>
            <person name="Kebe B.I."/>
            <person name="Melnick R.L."/>
            <person name="Guiltinan M.J."/>
            <person name="Tyler B.M."/>
            <person name="Meinhardt L.W."/>
            <person name="Bailey B.A."/>
        </authorList>
    </citation>
    <scope>NUCLEOTIDE SEQUENCE [LARGE SCALE GENOMIC DNA]</scope>
    <source>
        <strain evidence="12">sbr112.9</strain>
    </source>
</reference>
<evidence type="ECO:0000256" key="7">
    <source>
        <dbReference type="SAM" id="MobiDB-lite"/>
    </source>
</evidence>
<dbReference type="OrthoDB" id="146873at2759"/>
<dbReference type="Pfam" id="PF22748">
    <property type="entry name" value="PexRD54_WY"/>
    <property type="match status" value="1"/>
</dbReference>
<comment type="subcellular location">
    <subcellularLocation>
        <location evidence="1">Host cell</location>
    </subcellularLocation>
    <subcellularLocation>
        <location evidence="2">Secreted</location>
    </subcellularLocation>
</comment>
<evidence type="ECO:0000256" key="5">
    <source>
        <dbReference type="ARBA" id="ARBA00022729"/>
    </source>
</evidence>
<feature type="domain" description="RxLR effector PexRD54 WY" evidence="10">
    <location>
        <begin position="95"/>
        <end position="126"/>
    </location>
</feature>
<comment type="caution">
    <text evidence="11">The sequence shown here is derived from an EMBL/GenBank/DDBJ whole genome shotgun (WGS) entry which is preliminary data.</text>
</comment>
<protein>
    <submittedName>
        <fullName evidence="11">Secreted RxLR effector peptide protein</fullName>
    </submittedName>
</protein>
<organism evidence="11 12">
    <name type="scientific">Phytophthora palmivora</name>
    <dbReference type="NCBI Taxonomy" id="4796"/>
    <lineage>
        <taxon>Eukaryota</taxon>
        <taxon>Sar</taxon>
        <taxon>Stramenopiles</taxon>
        <taxon>Oomycota</taxon>
        <taxon>Peronosporomycetes</taxon>
        <taxon>Peronosporales</taxon>
        <taxon>Peronosporaceae</taxon>
        <taxon>Phytophthora</taxon>
    </lineage>
</organism>
<evidence type="ECO:0000256" key="1">
    <source>
        <dbReference type="ARBA" id="ARBA00004340"/>
    </source>
</evidence>
<evidence type="ECO:0000313" key="12">
    <source>
        <dbReference type="Proteomes" id="UP000237271"/>
    </source>
</evidence>
<gene>
    <name evidence="11" type="ORF">PHPALM_3822</name>
</gene>
<evidence type="ECO:0000259" key="10">
    <source>
        <dbReference type="Pfam" id="PF22748"/>
    </source>
</evidence>
<evidence type="ECO:0000256" key="6">
    <source>
        <dbReference type="ARBA" id="ARBA00023026"/>
    </source>
</evidence>
<proteinExistence type="inferred from homology"/>
<accession>A0A2P4YLD1</accession>
<evidence type="ECO:0000256" key="8">
    <source>
        <dbReference type="SAM" id="SignalP"/>
    </source>
</evidence>
<keyword evidence="4" id="KW-0964">Secreted</keyword>
<evidence type="ECO:0000313" key="11">
    <source>
        <dbReference type="EMBL" id="POM78627.1"/>
    </source>
</evidence>
<feature type="domain" description="RXLR phytopathogen effector protein WY-domain" evidence="9">
    <location>
        <begin position="232"/>
        <end position="288"/>
    </location>
</feature>
<evidence type="ECO:0000256" key="3">
    <source>
        <dbReference type="ARBA" id="ARBA00010400"/>
    </source>
</evidence>
<dbReference type="EMBL" id="NCKW01001950">
    <property type="protein sequence ID" value="POM78627.1"/>
    <property type="molecule type" value="Genomic_DNA"/>
</dbReference>
<feature type="region of interest" description="Disordered" evidence="7">
    <location>
        <begin position="28"/>
        <end position="49"/>
    </location>
</feature>
<feature type="domain" description="RXLR phytopathogen effector protein WY-domain" evidence="9">
    <location>
        <begin position="136"/>
        <end position="177"/>
    </location>
</feature>
<comment type="similarity">
    <text evidence="3">Belongs to the RxLR effector family.</text>
</comment>